<name>A0AAW8LQH7_AGRTU</name>
<reference evidence="1" key="1">
    <citation type="submission" date="2023-07" db="EMBL/GenBank/DDBJ databases">
        <title>Sorghum-associated microbial communities from plants grown in Nebraska, USA.</title>
        <authorList>
            <person name="Schachtman D."/>
        </authorList>
    </citation>
    <scope>NUCLEOTIDE SEQUENCE</scope>
    <source>
        <strain evidence="1">1457</strain>
    </source>
</reference>
<comment type="caution">
    <text evidence="1">The sequence shown here is derived from an EMBL/GenBank/DDBJ whole genome shotgun (WGS) entry which is preliminary data.</text>
</comment>
<dbReference type="RefSeq" id="WP_131861075.1">
    <property type="nucleotide sequence ID" value="NZ_JAGIPM010000004.1"/>
</dbReference>
<protein>
    <recommendedName>
        <fullName evidence="3">DUF4365 domain-containing protein</fullName>
    </recommendedName>
</protein>
<dbReference type="Proteomes" id="UP001265315">
    <property type="component" value="Unassembled WGS sequence"/>
</dbReference>
<evidence type="ECO:0008006" key="3">
    <source>
        <dbReference type="Google" id="ProtNLM"/>
    </source>
</evidence>
<proteinExistence type="predicted"/>
<gene>
    <name evidence="1" type="ORF">J2W61_000200</name>
</gene>
<evidence type="ECO:0000313" key="2">
    <source>
        <dbReference type="Proteomes" id="UP001265315"/>
    </source>
</evidence>
<dbReference type="EMBL" id="JAVDSW010000001">
    <property type="protein sequence ID" value="MDR6700372.1"/>
    <property type="molecule type" value="Genomic_DNA"/>
</dbReference>
<sequence length="314" mass="36418">MFITNELNPGEMLAELLKGRRVDAASTHSFKNYRHDVDLCPRFERQVSMMLDVYRAYGQEVSDIQSMRDDGIDILLRYENRAGETRTAAIQIKSNHEFDEWKLKKLALPQILKAQYATAISNARVDDFYVLLCVDSIEHKSRVRMLSSEMKNFAKCHIVKPEDLLDLFNMSEIDLWGRTTRLLCHNDTVLKKATEELEAEEVDVAFFLIRLVCRIFEGRNSVLTDDVLFDWWTDWLIFCENAEDESERLSDVVSHFSNAGIFDYDGGYHVRVEELPAGICALYFDLRVRLSDIHADIESQIRSLIELTDRTITT</sequence>
<accession>A0AAW8LQH7</accession>
<evidence type="ECO:0000313" key="1">
    <source>
        <dbReference type="EMBL" id="MDR6700372.1"/>
    </source>
</evidence>
<organism evidence="1 2">
    <name type="scientific">Agrobacterium tumefaciens</name>
    <dbReference type="NCBI Taxonomy" id="358"/>
    <lineage>
        <taxon>Bacteria</taxon>
        <taxon>Pseudomonadati</taxon>
        <taxon>Pseudomonadota</taxon>
        <taxon>Alphaproteobacteria</taxon>
        <taxon>Hyphomicrobiales</taxon>
        <taxon>Rhizobiaceae</taxon>
        <taxon>Rhizobium/Agrobacterium group</taxon>
        <taxon>Agrobacterium</taxon>
        <taxon>Agrobacterium tumefaciens complex</taxon>
    </lineage>
</organism>
<dbReference type="AlphaFoldDB" id="A0AAW8LQH7"/>